<feature type="domain" description="NUP210 C-terminal Ig-like" evidence="2">
    <location>
        <begin position="837"/>
        <end position="987"/>
    </location>
</feature>
<feature type="compositionally biased region" description="Low complexity" evidence="1">
    <location>
        <begin position="203"/>
        <end position="228"/>
    </location>
</feature>
<dbReference type="InterPro" id="IPR055099">
    <property type="entry name" value="Ig_NUP210_7th"/>
</dbReference>
<dbReference type="GO" id="GO:0005643">
    <property type="term" value="C:nuclear pore"/>
    <property type="evidence" value="ECO:0007669"/>
    <property type="project" value="TreeGrafter"/>
</dbReference>
<dbReference type="WBParaSite" id="PDA_v2.g12124.t1">
    <property type="protein sequence ID" value="PDA_v2.g12124.t1"/>
    <property type="gene ID" value="PDA_v2.g12124"/>
</dbReference>
<dbReference type="PANTHER" id="PTHR23019">
    <property type="entry name" value="NUCLEAR PORE MEMBRANE GLYCOPROTEIN GP210-RELATED"/>
    <property type="match status" value="1"/>
</dbReference>
<keyword evidence="7" id="KW-1185">Reference proteome</keyword>
<feature type="domain" description="NUP210 fourth Ig-like" evidence="5">
    <location>
        <begin position="246"/>
        <end position="294"/>
    </location>
</feature>
<evidence type="ECO:0000259" key="5">
    <source>
        <dbReference type="Pfam" id="PF24991"/>
    </source>
</evidence>
<dbReference type="Pfam" id="PF24935">
    <property type="entry name" value="Ig_NUP210_6th"/>
    <property type="match status" value="1"/>
</dbReference>
<feature type="region of interest" description="Disordered" evidence="1">
    <location>
        <begin position="1234"/>
        <end position="1272"/>
    </location>
</feature>
<dbReference type="Pfam" id="PF26181">
    <property type="entry name" value="Ig_NUP210_13th"/>
    <property type="match status" value="1"/>
</dbReference>
<feature type="compositionally biased region" description="Low complexity" evidence="1">
    <location>
        <begin position="154"/>
        <end position="177"/>
    </location>
</feature>
<dbReference type="InterPro" id="IPR056897">
    <property type="entry name" value="Ig_NUP210_4th"/>
</dbReference>
<evidence type="ECO:0000313" key="7">
    <source>
        <dbReference type="Proteomes" id="UP000887578"/>
    </source>
</evidence>
<reference evidence="8" key="1">
    <citation type="submission" date="2022-11" db="UniProtKB">
        <authorList>
            <consortium name="WormBaseParasite"/>
        </authorList>
    </citation>
    <scope>IDENTIFICATION</scope>
</reference>
<feature type="domain" description="NUP210 Ig-like" evidence="3">
    <location>
        <begin position="490"/>
        <end position="580"/>
    </location>
</feature>
<dbReference type="Proteomes" id="UP000887578">
    <property type="component" value="Unplaced"/>
</dbReference>
<dbReference type="InterPro" id="IPR055095">
    <property type="entry name" value="NUP210_Ig_C"/>
</dbReference>
<feature type="compositionally biased region" description="Polar residues" evidence="1">
    <location>
        <begin position="77"/>
        <end position="92"/>
    </location>
</feature>
<dbReference type="InterPro" id="IPR045197">
    <property type="entry name" value="NUP210-like"/>
</dbReference>
<feature type="region of interest" description="Disordered" evidence="1">
    <location>
        <begin position="77"/>
        <end position="238"/>
    </location>
</feature>
<feature type="domain" description="NUP210 Ig-like" evidence="6">
    <location>
        <begin position="760"/>
        <end position="802"/>
    </location>
</feature>
<feature type="domain" description="NUP210 Ig-like" evidence="4">
    <location>
        <begin position="399"/>
        <end position="458"/>
    </location>
</feature>
<sequence length="1272" mass="142367">MSIDIIVKVKYVDNIRKAALPLSEVNTFTAMANWIAEPYNLDDCDMITMINDADLQLALTSQQKLYIHAFVCEESSAASNNGPRRASPTKTESVAVVHPTNHEEEHFSSPKSVTCSQRREHRLRHLQQSPSSQSTREDFASTNGMPSQDHQQHPPSRSRITTTPPTKQQQRQLRQQPSNSSIPAPYNHREQQQPPTYPPQSAPPQQQFPPSSRNGMPPLQHQPQRQRPSAPHSGIQQVAPPPLIMNALFYTRLSDEHFDIVGSSRNGTYFHVIAKKSGITSIKSSLVSIQDESGVEHLYSTIIEANQELQITDKVDARPYIVVFPYQPNKPYTYLLRTTGETGSYLWQSNNLKVGIVDENRGTLQTGDAVGETIIRVEDVYNSQHFALVHFYVLEPADLNFAESHVEAELEKELTLNVLLHGLDHKTQKFMPFTDCRHIPFSLAVDKITIFKHLKDSPSEIPAYGRGFQFDRFTDTLDISAFPPLVLYTNYQLLLATNSEIHLDLQGGPRLWMHDSGKFFNNADPENKKYVKVLGDIMSYKFQCSKQVGDTGIVVSVGNHKSKTNPLPVVSKAAVTVCCAIQLSPFSQGSTKLSVYDLCIEGAHYWSDLVEMNVALKIEVYVIDDQKFSEDDVKMMDLDIVSQRDFARLSSVSLLAYHARGISCCSISSTYTSSISPLLLLPEVVTLIPEAVFQFEIVGGPVSAPELTFNMSKSGMVEINSIGLIKSAKTLGETTLTAVVTNGKSNDIISQDTAVVRAVSLSGIHLILSSTIVEEGDIISAHIEGLDQGRTPFSFGGAQYPFPDIVEQQNHNRFGARFIAHKKFGYGTFSSIKIRQPSSLRFVNSLKYVSNIKRRVFAFPVQFDTTLNDTSQNIYGCNATDLTVFSAPISAVNLFTTRAVFDPTIGSYDCVLTDLIFELKSHQINDFENSQLTVSSQWNDDSNVESSITIPFYPRYFVHNDEILLNILESEHALLKFSAVKALQNNMKIETCHPNILNVEKVSFKDKVGIEIEKNYFKRNLVLHNFFLSFEEDEENTPPAKKPAPVIPDFDFLLDAIPVKSDLNCGSKSVRKKSIFDEICSSNIFNEQCTLTEFVAPVTYPSQILNEKKKRKVHFADESGKQMVEVISYERYIHLFKNENSTTPDGTAAYEHKNEGIALKNAFKCFDESENSNLCPGGKSQENVATTSEAYTKSSSPNGHVCNTPNTDFTFNSNFLIRADFSIFDIANSAESFSPLKNAKRSHKKSHKKKKSSHSSPSKSHHHSSSKKHRKK</sequence>
<evidence type="ECO:0000259" key="2">
    <source>
        <dbReference type="Pfam" id="PF22957"/>
    </source>
</evidence>
<dbReference type="Pfam" id="PF22962">
    <property type="entry name" value="Ig_NUP210_7th"/>
    <property type="match status" value="1"/>
</dbReference>
<feature type="compositionally biased region" description="Basic residues" evidence="1">
    <location>
        <begin position="1238"/>
        <end position="1272"/>
    </location>
</feature>
<dbReference type="InterPro" id="IPR058779">
    <property type="entry name" value="Ig_NUP210_13th"/>
</dbReference>
<accession>A0A914PA26</accession>
<dbReference type="Pfam" id="PF22957">
    <property type="entry name" value="NUP210_Ig"/>
    <property type="match status" value="1"/>
</dbReference>
<dbReference type="InterPro" id="IPR008964">
    <property type="entry name" value="Invasin/intimin_cell_adhesion"/>
</dbReference>
<organism evidence="7 8">
    <name type="scientific">Panagrolaimus davidi</name>
    <dbReference type="NCBI Taxonomy" id="227884"/>
    <lineage>
        <taxon>Eukaryota</taxon>
        <taxon>Metazoa</taxon>
        <taxon>Ecdysozoa</taxon>
        <taxon>Nematoda</taxon>
        <taxon>Chromadorea</taxon>
        <taxon>Rhabditida</taxon>
        <taxon>Tylenchina</taxon>
        <taxon>Panagrolaimomorpha</taxon>
        <taxon>Panagrolaimoidea</taxon>
        <taxon>Panagrolaimidae</taxon>
        <taxon>Panagrolaimus</taxon>
    </lineage>
</organism>
<dbReference type="Pfam" id="PF24991">
    <property type="entry name" value="Ig_NUP210_4th"/>
    <property type="match status" value="1"/>
</dbReference>
<evidence type="ECO:0000259" key="3">
    <source>
        <dbReference type="Pfam" id="PF22962"/>
    </source>
</evidence>
<evidence type="ECO:0000313" key="8">
    <source>
        <dbReference type="WBParaSite" id="PDA_v2.g12124.t1"/>
    </source>
</evidence>
<feature type="compositionally biased region" description="Polar residues" evidence="1">
    <location>
        <begin position="129"/>
        <end position="149"/>
    </location>
</feature>
<dbReference type="InterPro" id="IPR056898">
    <property type="entry name" value="Ig_NUP210_6th"/>
</dbReference>
<protein>
    <submittedName>
        <fullName evidence="8">Uncharacterized protein</fullName>
    </submittedName>
</protein>
<dbReference type="SUPFAM" id="SSF49373">
    <property type="entry name" value="Invasin/intimin cell-adhesion fragments"/>
    <property type="match status" value="1"/>
</dbReference>
<dbReference type="Pfam" id="PF26182">
    <property type="entry name" value="Ig_NUP210_5th"/>
    <property type="match status" value="1"/>
</dbReference>
<evidence type="ECO:0000256" key="1">
    <source>
        <dbReference type="SAM" id="MobiDB-lite"/>
    </source>
</evidence>
<dbReference type="AlphaFoldDB" id="A0A914PA26"/>
<dbReference type="PANTHER" id="PTHR23019:SF0">
    <property type="entry name" value="NUCLEAR PORE MEMBRANE GLYCOPROTEIN 210"/>
    <property type="match status" value="1"/>
</dbReference>
<evidence type="ECO:0000259" key="6">
    <source>
        <dbReference type="Pfam" id="PF26181"/>
    </source>
</evidence>
<proteinExistence type="predicted"/>
<name>A0A914PA26_9BILA</name>
<evidence type="ECO:0000259" key="4">
    <source>
        <dbReference type="Pfam" id="PF24935"/>
    </source>
</evidence>